<evidence type="ECO:0000256" key="2">
    <source>
        <dbReference type="ARBA" id="ARBA00022670"/>
    </source>
</evidence>
<dbReference type="SUPFAM" id="SSF50630">
    <property type="entry name" value="Acid proteases"/>
    <property type="match status" value="1"/>
</dbReference>
<dbReference type="Pfam" id="PF00026">
    <property type="entry name" value="Asp"/>
    <property type="match status" value="1"/>
</dbReference>
<feature type="active site" evidence="5">
    <location>
        <position position="296"/>
    </location>
</feature>
<protein>
    <submittedName>
        <fullName evidence="8">Cathepsin d</fullName>
    </submittedName>
</protein>
<dbReference type="Proteomes" id="UP000735302">
    <property type="component" value="Unassembled WGS sequence"/>
</dbReference>
<feature type="active site" evidence="5">
    <location>
        <position position="110"/>
    </location>
</feature>
<keyword evidence="6" id="KW-0732">Signal</keyword>
<evidence type="ECO:0000259" key="7">
    <source>
        <dbReference type="PROSITE" id="PS51767"/>
    </source>
</evidence>
<feature type="domain" description="Peptidase A1" evidence="7">
    <location>
        <begin position="92"/>
        <end position="418"/>
    </location>
</feature>
<evidence type="ECO:0000256" key="3">
    <source>
        <dbReference type="ARBA" id="ARBA00022750"/>
    </source>
</evidence>
<keyword evidence="2" id="KW-0645">Protease</keyword>
<dbReference type="AlphaFoldDB" id="A0AAV3YRZ5"/>
<dbReference type="FunFam" id="2.40.70.10:FF:000115">
    <property type="entry name" value="Lysosomal aspartic protease"/>
    <property type="match status" value="1"/>
</dbReference>
<dbReference type="GO" id="GO:0006508">
    <property type="term" value="P:proteolysis"/>
    <property type="evidence" value="ECO:0007669"/>
    <property type="project" value="UniProtKB-KW"/>
</dbReference>
<evidence type="ECO:0000313" key="9">
    <source>
        <dbReference type="Proteomes" id="UP000735302"/>
    </source>
</evidence>
<dbReference type="InterPro" id="IPR033121">
    <property type="entry name" value="PEPTIDASE_A1"/>
</dbReference>
<dbReference type="InterPro" id="IPR021109">
    <property type="entry name" value="Peptidase_aspartic_dom_sf"/>
</dbReference>
<evidence type="ECO:0000313" key="8">
    <source>
        <dbReference type="EMBL" id="GFN84921.1"/>
    </source>
</evidence>
<dbReference type="PANTHER" id="PTHR47966">
    <property type="entry name" value="BETA-SITE APP-CLEAVING ENZYME, ISOFORM A-RELATED"/>
    <property type="match status" value="1"/>
</dbReference>
<evidence type="ECO:0000256" key="6">
    <source>
        <dbReference type="SAM" id="SignalP"/>
    </source>
</evidence>
<dbReference type="InterPro" id="IPR001461">
    <property type="entry name" value="Aspartic_peptidase_A1"/>
</dbReference>
<dbReference type="EMBL" id="BLXT01001350">
    <property type="protein sequence ID" value="GFN84921.1"/>
    <property type="molecule type" value="Genomic_DNA"/>
</dbReference>
<dbReference type="PROSITE" id="PS51767">
    <property type="entry name" value="PEPTIDASE_A1"/>
    <property type="match status" value="1"/>
</dbReference>
<feature type="signal peptide" evidence="6">
    <location>
        <begin position="1"/>
        <end position="19"/>
    </location>
</feature>
<keyword evidence="4" id="KW-0378">Hydrolase</keyword>
<evidence type="ECO:0000256" key="5">
    <source>
        <dbReference type="PIRSR" id="PIRSR601461-1"/>
    </source>
</evidence>
<gene>
    <name evidence="8" type="ORF">PoB_001142700</name>
</gene>
<proteinExistence type="inferred from homology"/>
<dbReference type="Gene3D" id="2.40.70.10">
    <property type="entry name" value="Acid Proteases"/>
    <property type="match status" value="2"/>
</dbReference>
<reference evidence="8 9" key="1">
    <citation type="journal article" date="2021" name="Elife">
        <title>Chloroplast acquisition without the gene transfer in kleptoplastic sea slugs, Plakobranchus ocellatus.</title>
        <authorList>
            <person name="Maeda T."/>
            <person name="Takahashi S."/>
            <person name="Yoshida T."/>
            <person name="Shimamura S."/>
            <person name="Takaki Y."/>
            <person name="Nagai Y."/>
            <person name="Toyoda A."/>
            <person name="Suzuki Y."/>
            <person name="Arimoto A."/>
            <person name="Ishii H."/>
            <person name="Satoh N."/>
            <person name="Nishiyama T."/>
            <person name="Hasebe M."/>
            <person name="Maruyama T."/>
            <person name="Minagawa J."/>
            <person name="Obokata J."/>
            <person name="Shigenobu S."/>
        </authorList>
    </citation>
    <scope>NUCLEOTIDE SEQUENCE [LARGE SCALE GENOMIC DNA]</scope>
</reference>
<comment type="caution">
    <text evidence="8">The sequence shown here is derived from an EMBL/GenBank/DDBJ whole genome shotgun (WGS) entry which is preliminary data.</text>
</comment>
<feature type="chain" id="PRO_5043921076" evidence="6">
    <location>
        <begin position="20"/>
        <end position="428"/>
    </location>
</feature>
<dbReference type="GO" id="GO:0004190">
    <property type="term" value="F:aspartic-type endopeptidase activity"/>
    <property type="evidence" value="ECO:0007669"/>
    <property type="project" value="UniProtKB-KW"/>
</dbReference>
<sequence length="428" mass="48552">MSFSAPLLLVFTLVSACEAYSISFPVSQARRSVWHDHIIPKRFRPSRRHLQPVRQANLQHMQTLFLPYQGPIRERRLKARDVKLTNHHNKFYSCPITIGTPGQEFNVAFDISSSITWLPSMHSPPAYRRMHAHNRYKDELSSTHSTNYKHFDVIYDSRRAIGFHSQDSVTIAGLTIYNQSFGEALIEPDLFRGIMIDGILGLGLSNIDGGEEPSIFDNIVRQGLVPVPVFSIYLNRYGSGGPDSALTLGGANPYFCEERFTFADLTVPHRWQFEIDRVQLSSGDGIFTSGRQAVVDLSTSFIVGPMKEVHALNTQLIGELFPDHSGLHTDSHVYKYKIDCSEVDNLPDVEFIVNGKKLSLSSKDYVVKMEEKGESICVSSILGMKWMENDEPDWFLGLNFMRAYYTQFDRGNRRIGFAKATHPQRHNG</sequence>
<keyword evidence="9" id="KW-1185">Reference proteome</keyword>
<comment type="similarity">
    <text evidence="1">Belongs to the peptidase A1 family.</text>
</comment>
<name>A0AAV3YRZ5_9GAST</name>
<accession>A0AAV3YRZ5</accession>
<evidence type="ECO:0000256" key="1">
    <source>
        <dbReference type="ARBA" id="ARBA00007447"/>
    </source>
</evidence>
<dbReference type="PRINTS" id="PR00792">
    <property type="entry name" value="PEPSIN"/>
</dbReference>
<evidence type="ECO:0000256" key="4">
    <source>
        <dbReference type="ARBA" id="ARBA00022801"/>
    </source>
</evidence>
<organism evidence="8 9">
    <name type="scientific">Plakobranchus ocellatus</name>
    <dbReference type="NCBI Taxonomy" id="259542"/>
    <lineage>
        <taxon>Eukaryota</taxon>
        <taxon>Metazoa</taxon>
        <taxon>Spiralia</taxon>
        <taxon>Lophotrochozoa</taxon>
        <taxon>Mollusca</taxon>
        <taxon>Gastropoda</taxon>
        <taxon>Heterobranchia</taxon>
        <taxon>Euthyneura</taxon>
        <taxon>Panpulmonata</taxon>
        <taxon>Sacoglossa</taxon>
        <taxon>Placobranchoidea</taxon>
        <taxon>Plakobranchidae</taxon>
        <taxon>Plakobranchus</taxon>
    </lineage>
</organism>
<keyword evidence="3" id="KW-0064">Aspartyl protease</keyword>